<protein>
    <recommendedName>
        <fullName evidence="1">AB hydrolase-1 domain-containing protein</fullName>
    </recommendedName>
</protein>
<dbReference type="EMBL" id="HE616747">
    <property type="protein sequence ID" value="CCE93221.1"/>
    <property type="molecule type" value="Genomic_DNA"/>
</dbReference>
<dbReference type="SUPFAM" id="SSF53474">
    <property type="entry name" value="alpha/beta-Hydrolases"/>
    <property type="match status" value="1"/>
</dbReference>
<dbReference type="PANTHER" id="PTHR42886:SF23">
    <property type="entry name" value="1-ACYLGLYCEROL-3-PHOSPHATE O-ACYLTRANSFERASE ICT1-RELATED"/>
    <property type="match status" value="1"/>
</dbReference>
<dbReference type="GO" id="GO:0006654">
    <property type="term" value="P:phosphatidic acid biosynthetic process"/>
    <property type="evidence" value="ECO:0007669"/>
    <property type="project" value="EnsemblFungi"/>
</dbReference>
<dbReference type="Gene3D" id="3.40.50.1820">
    <property type="entry name" value="alpha/beta hydrolase"/>
    <property type="match status" value="1"/>
</dbReference>
<dbReference type="InterPro" id="IPR000073">
    <property type="entry name" value="AB_hydrolase_1"/>
</dbReference>
<dbReference type="InParanoid" id="G8ZX77"/>
<dbReference type="HOGENOM" id="CLU_017361_1_1_1"/>
<keyword evidence="3" id="KW-1185">Reference proteome</keyword>
<dbReference type="eggNOG" id="KOG4409">
    <property type="taxonomic scope" value="Eukaryota"/>
</dbReference>
<dbReference type="GO" id="GO:0005743">
    <property type="term" value="C:mitochondrial inner membrane"/>
    <property type="evidence" value="ECO:0007669"/>
    <property type="project" value="TreeGrafter"/>
</dbReference>
<name>G8ZX77_TORDE</name>
<accession>G8ZX77</accession>
<dbReference type="GO" id="GO:0042171">
    <property type="term" value="F:lysophosphatidic acid acyltransferase activity"/>
    <property type="evidence" value="ECO:0007669"/>
    <property type="project" value="EnsemblFungi"/>
</dbReference>
<dbReference type="STRING" id="1076872.G8ZX77"/>
<dbReference type="MEROPS" id="S33.A42"/>
<dbReference type="Pfam" id="PF00561">
    <property type="entry name" value="Abhydrolase_1"/>
    <property type="match status" value="1"/>
</dbReference>
<dbReference type="GO" id="GO:0004623">
    <property type="term" value="F:phospholipase A2 activity"/>
    <property type="evidence" value="ECO:0007669"/>
    <property type="project" value="TreeGrafter"/>
</dbReference>
<sequence length="434" mass="49834">MVIPVRLVIGRGGRRGFASTLVALRERTLQQKVFNRLLRPPRKITKEEKSAKSSIKMWLAHWNNEKETERELKDFQDLIMVNVDVAGTKDNQIVAHGINQWHFNNPAATAITTPTLLIHGYAASSMAYYRNFTGLSQTVTDLYAIDLPANGLSAEQPFKLNGDKPRSLKVKYLDNDKFSVQHVIDESGTKQMIQQCESYYLDKIEEWRKVNKLEKINLVGHSFGGYLSFKYALKYPNSIEKLCLVSPLGVETSIYSVNNKLEKNTKYALDLEDPTSNFYTRRREIPKFIFKNQSEILRWMGPLGAKMCWNYILSAYSRIPEMEYKSYIFELLYGKGGIAPTARQIFTNLFTRNLLAKDPIMDSLGQLQAKKVLLVYGDHDWMNKYAGYKLVERLNTIRNNTSAQYIEVPESGHNLFLDNPTFFNASLTEFLSAK</sequence>
<dbReference type="RefSeq" id="XP_003682432.1">
    <property type="nucleotide sequence ID" value="XM_003682384.1"/>
</dbReference>
<dbReference type="GO" id="GO:0035965">
    <property type="term" value="P:cardiolipin acyl-chain remodeling"/>
    <property type="evidence" value="ECO:0007669"/>
    <property type="project" value="TreeGrafter"/>
</dbReference>
<evidence type="ECO:0000313" key="2">
    <source>
        <dbReference type="EMBL" id="CCE93221.1"/>
    </source>
</evidence>
<dbReference type="PANTHER" id="PTHR42886">
    <property type="entry name" value="RE40534P-RELATED"/>
    <property type="match status" value="1"/>
</dbReference>
<proteinExistence type="predicted"/>
<dbReference type="AlphaFoldDB" id="G8ZX77"/>
<dbReference type="OrthoDB" id="7457040at2759"/>
<dbReference type="Proteomes" id="UP000005627">
    <property type="component" value="Chromosome 6"/>
</dbReference>
<dbReference type="InterPro" id="IPR029058">
    <property type="entry name" value="AB_hydrolase_fold"/>
</dbReference>
<dbReference type="GeneID" id="11501816"/>
<feature type="domain" description="AB hydrolase-1" evidence="1">
    <location>
        <begin position="116"/>
        <end position="420"/>
    </location>
</feature>
<reference evidence="2 3" key="1">
    <citation type="journal article" date="2011" name="Proc. Natl. Acad. Sci. U.S.A.">
        <title>Evolutionary erosion of yeast sex chromosomes by mating-type switching accidents.</title>
        <authorList>
            <person name="Gordon J.L."/>
            <person name="Armisen D."/>
            <person name="Proux-Wera E."/>
            <person name="Oheigeartaigh S.S."/>
            <person name="Byrne K.P."/>
            <person name="Wolfe K.H."/>
        </authorList>
    </citation>
    <scope>NUCLEOTIDE SEQUENCE [LARGE SCALE GENOMIC DNA]</scope>
    <source>
        <strain evidence="3">ATCC 10662 / CBS 1146 / NBRC 0425 / NCYC 2629 / NRRL Y-866</strain>
    </source>
</reference>
<dbReference type="FunCoup" id="G8ZX77">
    <property type="interactions" value="247"/>
</dbReference>
<organism evidence="2 3">
    <name type="scientific">Torulaspora delbrueckii</name>
    <name type="common">Yeast</name>
    <name type="synonym">Candida colliculosa</name>
    <dbReference type="NCBI Taxonomy" id="4950"/>
    <lineage>
        <taxon>Eukaryota</taxon>
        <taxon>Fungi</taxon>
        <taxon>Dikarya</taxon>
        <taxon>Ascomycota</taxon>
        <taxon>Saccharomycotina</taxon>
        <taxon>Saccharomycetes</taxon>
        <taxon>Saccharomycetales</taxon>
        <taxon>Saccharomycetaceae</taxon>
        <taxon>Torulaspora</taxon>
    </lineage>
</organism>
<evidence type="ECO:0000259" key="1">
    <source>
        <dbReference type="Pfam" id="PF00561"/>
    </source>
</evidence>
<gene>
    <name evidence="2" type="primary">TDEL0F04100</name>
    <name evidence="2" type="ORF">TDEL_0F04100</name>
</gene>
<dbReference type="GO" id="GO:0055088">
    <property type="term" value="P:lipid homeostasis"/>
    <property type="evidence" value="ECO:0007669"/>
    <property type="project" value="TreeGrafter"/>
</dbReference>
<evidence type="ECO:0000313" key="3">
    <source>
        <dbReference type="Proteomes" id="UP000005627"/>
    </source>
</evidence>
<dbReference type="KEGG" id="tdl:TDEL_0F04100"/>